<evidence type="ECO:0000259" key="11">
    <source>
        <dbReference type="PROSITE" id="PS51755"/>
    </source>
</evidence>
<evidence type="ECO:0000313" key="12">
    <source>
        <dbReference type="EMBL" id="EEG36568.1"/>
    </source>
</evidence>
<dbReference type="InterPro" id="IPR001867">
    <property type="entry name" value="OmpR/PhoB-type_DNA-bd"/>
</dbReference>
<dbReference type="EMBL" id="ACEP01000074">
    <property type="protein sequence ID" value="EEG36568.1"/>
    <property type="molecule type" value="Genomic_DNA"/>
</dbReference>
<dbReference type="InterPro" id="IPR036388">
    <property type="entry name" value="WH-like_DNA-bd_sf"/>
</dbReference>
<keyword evidence="2 8" id="KW-0597">Phosphoprotein</keyword>
<dbReference type="SMART" id="SM00448">
    <property type="entry name" value="REC"/>
    <property type="match status" value="1"/>
</dbReference>
<dbReference type="GO" id="GO:0005829">
    <property type="term" value="C:cytosol"/>
    <property type="evidence" value="ECO:0007669"/>
    <property type="project" value="TreeGrafter"/>
</dbReference>
<feature type="domain" description="Response regulatory" evidence="10">
    <location>
        <begin position="34"/>
        <end position="146"/>
    </location>
</feature>
<dbReference type="Pfam" id="PF00072">
    <property type="entry name" value="Response_reg"/>
    <property type="match status" value="1"/>
</dbReference>
<protein>
    <recommendedName>
        <fullName evidence="1">Stage 0 sporulation protein A homolog</fullName>
    </recommendedName>
</protein>
<dbReference type="SMART" id="SM00862">
    <property type="entry name" value="Trans_reg_C"/>
    <property type="match status" value="1"/>
</dbReference>
<dbReference type="InterPro" id="IPR011006">
    <property type="entry name" value="CheY-like_superfamily"/>
</dbReference>
<dbReference type="GO" id="GO:0000976">
    <property type="term" value="F:transcription cis-regulatory region binding"/>
    <property type="evidence" value="ECO:0007669"/>
    <property type="project" value="TreeGrafter"/>
</dbReference>
<dbReference type="Gene3D" id="1.10.10.10">
    <property type="entry name" value="Winged helix-like DNA-binding domain superfamily/Winged helix DNA-binding domain"/>
    <property type="match status" value="1"/>
</dbReference>
<dbReference type="FunFam" id="1.10.10.10:FF:000018">
    <property type="entry name" value="DNA-binding response regulator ResD"/>
    <property type="match status" value="1"/>
</dbReference>
<dbReference type="Proteomes" id="UP000003174">
    <property type="component" value="Unassembled WGS sequence"/>
</dbReference>
<feature type="modified residue" description="4-aspartylphosphate" evidence="8">
    <location>
        <position position="82"/>
    </location>
</feature>
<evidence type="ECO:0000256" key="6">
    <source>
        <dbReference type="ARBA" id="ARBA00023163"/>
    </source>
</evidence>
<evidence type="ECO:0000256" key="7">
    <source>
        <dbReference type="ARBA" id="ARBA00024867"/>
    </source>
</evidence>
<proteinExistence type="predicted"/>
<comment type="caution">
    <text evidence="12">The sequence shown here is derived from an EMBL/GenBank/DDBJ whole genome shotgun (WGS) entry which is preliminary data.</text>
</comment>
<evidence type="ECO:0000256" key="8">
    <source>
        <dbReference type="PROSITE-ProRule" id="PRU00169"/>
    </source>
</evidence>
<dbReference type="PROSITE" id="PS50110">
    <property type="entry name" value="RESPONSE_REGULATORY"/>
    <property type="match status" value="1"/>
</dbReference>
<dbReference type="PROSITE" id="PS51755">
    <property type="entry name" value="OMPR_PHOB"/>
    <property type="match status" value="1"/>
</dbReference>
<dbReference type="CDD" id="cd17574">
    <property type="entry name" value="REC_OmpR"/>
    <property type="match status" value="1"/>
</dbReference>
<reference evidence="12 13" key="2">
    <citation type="submission" date="2009-02" db="EMBL/GenBank/DDBJ databases">
        <title>Draft genome sequence of Eubacterium hallii (DSM 3353).</title>
        <authorList>
            <person name="Sudarsanam P."/>
            <person name="Ley R."/>
            <person name="Guruge J."/>
            <person name="Turnbaugh P.J."/>
            <person name="Mahowald M."/>
            <person name="Liep D."/>
            <person name="Gordon J."/>
        </authorList>
    </citation>
    <scope>NUCLEOTIDE SEQUENCE [LARGE SCALE GENOMIC DNA]</scope>
    <source>
        <strain evidence="12 13">DSM 3353</strain>
    </source>
</reference>
<dbReference type="PANTHER" id="PTHR48111">
    <property type="entry name" value="REGULATOR OF RPOS"/>
    <property type="match status" value="1"/>
</dbReference>
<keyword evidence="4" id="KW-0805">Transcription regulation</keyword>
<keyword evidence="6" id="KW-0804">Transcription</keyword>
<evidence type="ECO:0000256" key="1">
    <source>
        <dbReference type="ARBA" id="ARBA00018672"/>
    </source>
</evidence>
<reference evidence="12 13" key="1">
    <citation type="submission" date="2009-01" db="EMBL/GenBank/DDBJ databases">
        <authorList>
            <person name="Fulton L."/>
            <person name="Clifton S."/>
            <person name="Fulton B."/>
            <person name="Xu J."/>
            <person name="Minx P."/>
            <person name="Pepin K.H."/>
            <person name="Johnson M."/>
            <person name="Bhonagiri V."/>
            <person name="Nash W.E."/>
            <person name="Mardis E.R."/>
            <person name="Wilson R.K."/>
        </authorList>
    </citation>
    <scope>NUCLEOTIDE SEQUENCE [LARGE SCALE GENOMIC DNA]</scope>
    <source>
        <strain evidence="12 13">DSM 3353</strain>
    </source>
</reference>
<evidence type="ECO:0000256" key="5">
    <source>
        <dbReference type="ARBA" id="ARBA00023125"/>
    </source>
</evidence>
<dbReference type="GO" id="GO:0006355">
    <property type="term" value="P:regulation of DNA-templated transcription"/>
    <property type="evidence" value="ECO:0007669"/>
    <property type="project" value="InterPro"/>
</dbReference>
<dbReference type="SUPFAM" id="SSF52172">
    <property type="entry name" value="CheY-like"/>
    <property type="match status" value="1"/>
</dbReference>
<dbReference type="GO" id="GO:0032993">
    <property type="term" value="C:protein-DNA complex"/>
    <property type="evidence" value="ECO:0007669"/>
    <property type="project" value="TreeGrafter"/>
</dbReference>
<dbReference type="InterPro" id="IPR039420">
    <property type="entry name" value="WalR-like"/>
</dbReference>
<gene>
    <name evidence="12" type="ORF">EUBHAL_01613</name>
</gene>
<dbReference type="CDD" id="cd00383">
    <property type="entry name" value="trans_reg_C"/>
    <property type="match status" value="1"/>
</dbReference>
<organism evidence="12 13">
    <name type="scientific">Anaerobutyricum hallii DSM 3353</name>
    <dbReference type="NCBI Taxonomy" id="411469"/>
    <lineage>
        <taxon>Bacteria</taxon>
        <taxon>Bacillati</taxon>
        <taxon>Bacillota</taxon>
        <taxon>Clostridia</taxon>
        <taxon>Lachnospirales</taxon>
        <taxon>Lachnospiraceae</taxon>
        <taxon>Anaerobutyricum</taxon>
    </lineage>
</organism>
<dbReference type="Gene3D" id="3.40.50.2300">
    <property type="match status" value="1"/>
</dbReference>
<name>C0EW25_9FIRM</name>
<dbReference type="InterPro" id="IPR001789">
    <property type="entry name" value="Sig_transdc_resp-reg_receiver"/>
</dbReference>
<dbReference type="Pfam" id="PF00486">
    <property type="entry name" value="Trans_reg_C"/>
    <property type="match status" value="1"/>
</dbReference>
<dbReference type="eggNOG" id="COG0745">
    <property type="taxonomic scope" value="Bacteria"/>
</dbReference>
<dbReference type="GO" id="GO:0000156">
    <property type="term" value="F:phosphorelay response regulator activity"/>
    <property type="evidence" value="ECO:0007669"/>
    <property type="project" value="TreeGrafter"/>
</dbReference>
<evidence type="ECO:0000259" key="10">
    <source>
        <dbReference type="PROSITE" id="PS50110"/>
    </source>
</evidence>
<accession>C0EW25</accession>
<evidence type="ECO:0000256" key="9">
    <source>
        <dbReference type="PROSITE-ProRule" id="PRU01091"/>
    </source>
</evidence>
<feature type="domain" description="OmpR/PhoB-type" evidence="11">
    <location>
        <begin position="154"/>
        <end position="250"/>
    </location>
</feature>
<evidence type="ECO:0000256" key="3">
    <source>
        <dbReference type="ARBA" id="ARBA00023012"/>
    </source>
</evidence>
<keyword evidence="5 9" id="KW-0238">DNA-binding</keyword>
<dbReference type="PANTHER" id="PTHR48111:SF2">
    <property type="entry name" value="RESPONSE REGULATOR SAER"/>
    <property type="match status" value="1"/>
</dbReference>
<evidence type="ECO:0000313" key="13">
    <source>
        <dbReference type="Proteomes" id="UP000003174"/>
    </source>
</evidence>
<evidence type="ECO:0000256" key="4">
    <source>
        <dbReference type="ARBA" id="ARBA00023015"/>
    </source>
</evidence>
<feature type="DNA-binding region" description="OmpR/PhoB-type" evidence="9">
    <location>
        <begin position="154"/>
        <end position="250"/>
    </location>
</feature>
<evidence type="ECO:0000256" key="2">
    <source>
        <dbReference type="ARBA" id="ARBA00022553"/>
    </source>
</evidence>
<dbReference type="Gene3D" id="6.10.250.690">
    <property type="match status" value="1"/>
</dbReference>
<sequence>MITTILQSDNDSFPALGACAILKRTTKGGNNMAAILMIDDERAILELVKNGLRKDGHFVTTYTSAAQVPLDKLNRYDLIILDIMMPDVDGFSYCDKIRSLVDCPILFLTAKTMEHDITFGLGLGADDYLTKPFRIAELRARVNAHLRRERRERHTALTFDRIKIDLSEKELRVDNTPVALTKSEYLICEYLARNKGQVFSKEQIYEAVFSLEGDSDNSTISTHIKNIRSKLNKLDIQPIATVWGIGYKWE</sequence>
<comment type="function">
    <text evidence="7">May play the central regulatory role in sporulation. It may be an element of the effector pathway responsible for the activation of sporulation genes in response to nutritional stress. Spo0A may act in concert with spo0H (a sigma factor) to control the expression of some genes that are critical to the sporulation process.</text>
</comment>
<keyword evidence="3" id="KW-0902">Two-component regulatory system</keyword>
<dbReference type="AlphaFoldDB" id="C0EW25"/>